<dbReference type="EC" id="1.3.1.9" evidence="1"/>
<organism evidence="1">
    <name type="scientific">Nonomuraea gerenzanensis</name>
    <dbReference type="NCBI Taxonomy" id="93944"/>
    <lineage>
        <taxon>Bacteria</taxon>
        <taxon>Bacillati</taxon>
        <taxon>Actinomycetota</taxon>
        <taxon>Actinomycetes</taxon>
        <taxon>Streptosporangiales</taxon>
        <taxon>Streptosporangiaceae</taxon>
        <taxon>Nonomuraea</taxon>
    </lineage>
</organism>
<sequence>MNGAGLPRIIQGGMGVAVSDWRLARAVSRRGQLGGVSGTAIDLVCARRLQLGDPGGHLRRALAHFPIPEMAQQVLRTFHVPGGKAPGTPFRPVPRHSLRPGRALVALTIVANFAEVYLAKEGHEGRVGVNYLRKIELPIPFACYGALLAGADHILMGAGNPAELPALLDRLAAHRPVTLPVRVQGATSADGDTRVAFDPASLWPTPPPALRRPRFEAIVTGGTDLAAVRHLTAAHPAGYTAGYTAADILAYLLAYLLR</sequence>
<proteinExistence type="predicted"/>
<evidence type="ECO:0000313" key="1">
    <source>
        <dbReference type="EMBL" id="SBO96116.1"/>
    </source>
</evidence>
<protein>
    <submittedName>
        <fullName evidence="1">Enoyl-[acyl-carrier-protein] reductase [FMN]</fullName>
        <ecNumber evidence="1">1.3.1.9</ecNumber>
    </submittedName>
</protein>
<dbReference type="GO" id="GO:0004318">
    <property type="term" value="F:enoyl-[acyl-carrier-protein] reductase (NADH) activity"/>
    <property type="evidence" value="ECO:0007669"/>
    <property type="project" value="UniProtKB-EC"/>
</dbReference>
<accession>A0A1M4EBH2</accession>
<dbReference type="EMBL" id="LT559118">
    <property type="protein sequence ID" value="SBO96116.1"/>
    <property type="molecule type" value="Genomic_DNA"/>
</dbReference>
<dbReference type="AlphaFoldDB" id="A0A1M4EBH2"/>
<reference evidence="1" key="1">
    <citation type="submission" date="2016-04" db="EMBL/GenBank/DDBJ databases">
        <authorList>
            <person name="Evans L.H."/>
            <person name="Alamgir A."/>
            <person name="Owens N."/>
            <person name="Weber N.D."/>
            <person name="Virtaneva K."/>
            <person name="Barbian K."/>
            <person name="Babar A."/>
            <person name="Rosenke K."/>
        </authorList>
    </citation>
    <scope>NUCLEOTIDE SEQUENCE</scope>
    <source>
        <strain evidence="1">Nono1</strain>
    </source>
</reference>
<name>A0A1M4EBH2_9ACTN</name>
<gene>
    <name evidence="1" type="ORF">BN4615_P5632</name>
</gene>
<dbReference type="RefSeq" id="WP_225275445.1">
    <property type="nucleotide sequence ID" value="NZ_CP084058.1"/>
</dbReference>
<keyword evidence="1" id="KW-0560">Oxidoreductase</keyword>